<organism evidence="1 2">
    <name type="scientific">candidate division WWE3 bacterium GW2011_GWF1_42_14</name>
    <dbReference type="NCBI Taxonomy" id="1619138"/>
    <lineage>
        <taxon>Bacteria</taxon>
        <taxon>Katanobacteria</taxon>
    </lineage>
</organism>
<gene>
    <name evidence="1" type="ORF">UV00_C0013G0019</name>
</gene>
<sequence>MKFINKLFINAGLFSVLSLLLLIPVFAVTMSSFNTKIEENAEVLSAQDESINKEKELYNDIPAELEDIIRKVEIEMANQAAESSATNELEIGN</sequence>
<dbReference type="Proteomes" id="UP000033847">
    <property type="component" value="Unassembled WGS sequence"/>
</dbReference>
<proteinExistence type="predicted"/>
<protein>
    <submittedName>
        <fullName evidence="1">Uncharacterized protein</fullName>
    </submittedName>
</protein>
<comment type="caution">
    <text evidence="1">The sequence shown here is derived from an EMBL/GenBank/DDBJ whole genome shotgun (WGS) entry which is preliminary data.</text>
</comment>
<reference evidence="1 2" key="1">
    <citation type="journal article" date="2015" name="Nature">
        <title>rRNA introns, odd ribosomes, and small enigmatic genomes across a large radiation of phyla.</title>
        <authorList>
            <person name="Brown C.T."/>
            <person name="Hug L.A."/>
            <person name="Thomas B.C."/>
            <person name="Sharon I."/>
            <person name="Castelle C.J."/>
            <person name="Singh A."/>
            <person name="Wilkins M.J."/>
            <person name="Williams K.H."/>
            <person name="Banfield J.F."/>
        </authorList>
    </citation>
    <scope>NUCLEOTIDE SEQUENCE [LARGE SCALE GENOMIC DNA]</scope>
</reference>
<accession>A0A0G1BJI0</accession>
<dbReference type="AlphaFoldDB" id="A0A0G1BJI0"/>
<name>A0A0G1BJI0_UNCKA</name>
<dbReference type="EMBL" id="LCCU01000013">
    <property type="protein sequence ID" value="KKS37588.1"/>
    <property type="molecule type" value="Genomic_DNA"/>
</dbReference>
<evidence type="ECO:0000313" key="1">
    <source>
        <dbReference type="EMBL" id="KKS37588.1"/>
    </source>
</evidence>
<evidence type="ECO:0000313" key="2">
    <source>
        <dbReference type="Proteomes" id="UP000033847"/>
    </source>
</evidence>